<dbReference type="Pfam" id="PF12680">
    <property type="entry name" value="SnoaL_2"/>
    <property type="match status" value="1"/>
</dbReference>
<evidence type="ECO:0000313" key="2">
    <source>
        <dbReference type="EMBL" id="AGV20300.1"/>
    </source>
</evidence>
<accession>A0A2I3CSL3</accession>
<dbReference type="GO" id="GO:0030638">
    <property type="term" value="P:polyketide metabolic process"/>
    <property type="evidence" value="ECO:0007669"/>
    <property type="project" value="InterPro"/>
</dbReference>
<proteinExistence type="predicted"/>
<dbReference type="InterPro" id="IPR009959">
    <property type="entry name" value="Cyclase_SnoaL-like"/>
</dbReference>
<dbReference type="HOGENOM" id="CLU_100997_2_0_6"/>
<dbReference type="InterPro" id="IPR037401">
    <property type="entry name" value="SnoaL-like"/>
</dbReference>
<dbReference type="InterPro" id="IPR032710">
    <property type="entry name" value="NTF2-like_dom_sf"/>
</dbReference>
<evidence type="ECO:0000259" key="1">
    <source>
        <dbReference type="Pfam" id="PF12680"/>
    </source>
</evidence>
<gene>
    <name evidence="2" type="ORF">N646_4491</name>
</gene>
<organism evidence="2 3">
    <name type="scientific">Vibrio alginolyticus (strain ATCC 17749 / DSM 2171 / NBRC 15630 / NCIMB 1903 / NCTC 12160 / XII-53)</name>
    <dbReference type="NCBI Taxonomy" id="1219076"/>
    <lineage>
        <taxon>Bacteria</taxon>
        <taxon>Pseudomonadati</taxon>
        <taxon>Pseudomonadota</taxon>
        <taxon>Gammaproteobacteria</taxon>
        <taxon>Vibrionales</taxon>
        <taxon>Vibrionaceae</taxon>
        <taxon>Vibrio</taxon>
    </lineage>
</organism>
<reference evidence="2 3" key="1">
    <citation type="journal article" date="2015" name="Genome Announc.">
        <title>Complete genome sequence of Vibrio alginolyticus ATCC 17749.</title>
        <authorList>
            <person name="Liu X.F."/>
            <person name="Cao Y."/>
            <person name="Zhang H.L."/>
            <person name="Chen Y.J."/>
            <person name="Hu C.J."/>
        </authorList>
    </citation>
    <scope>NUCLEOTIDE SEQUENCE [LARGE SCALE GENOMIC DNA]</scope>
    <source>
        <strain evidence="3">ATCC 17749 / DSM 2171 / NBRC 15630 / NCIMB 1903 / NCTC 12160 / XII-53</strain>
    </source>
</reference>
<dbReference type="SUPFAM" id="SSF54427">
    <property type="entry name" value="NTF2-like"/>
    <property type="match status" value="1"/>
</dbReference>
<dbReference type="Gene3D" id="3.10.450.50">
    <property type="match status" value="1"/>
</dbReference>
<dbReference type="PANTHER" id="PTHR38436">
    <property type="entry name" value="POLYKETIDE CYCLASE SNOAL-LIKE DOMAIN"/>
    <property type="match status" value="1"/>
</dbReference>
<dbReference type="KEGG" id="vag:N646_4491"/>
<dbReference type="Proteomes" id="UP000016714">
    <property type="component" value="Chromosome 2"/>
</dbReference>
<protein>
    <recommendedName>
        <fullName evidence="1">SnoaL-like domain-containing protein</fullName>
    </recommendedName>
</protein>
<dbReference type="EMBL" id="CP006719">
    <property type="protein sequence ID" value="AGV20300.1"/>
    <property type="molecule type" value="Genomic_DNA"/>
</dbReference>
<dbReference type="PANTHER" id="PTHR38436:SF1">
    <property type="entry name" value="ESTER CYCLASE"/>
    <property type="match status" value="1"/>
</dbReference>
<sequence length="168" mass="19756">MIPSRSDEGCCLAAFFVRDVQSLLKFKDYDYRYPQDGATQVRKMDLQENKRNAIAFYETAYRGNPRKAVEDYVGDEYIQHNPLVGNGPEAFIEYFERMQNEYPDKDITFVRAIAEGNLVALHTHQTWPNDIEYVTMDFFRFDHNGKIVEHWDALQEIPKETLNGHTMY</sequence>
<feature type="domain" description="SnoaL-like" evidence="1">
    <location>
        <begin position="55"/>
        <end position="150"/>
    </location>
</feature>
<evidence type="ECO:0000313" key="3">
    <source>
        <dbReference type="Proteomes" id="UP000016714"/>
    </source>
</evidence>
<name>A0A2I3CSL3_VIBAX</name>
<dbReference type="AlphaFoldDB" id="A0A2I3CSL3"/>